<sequence>LLQHGRPH</sequence>
<accession>A0A2D2AMN1</accession>
<gene>
    <name evidence="1" type="primary">E7</name>
</gene>
<dbReference type="Proteomes" id="UP000290702">
    <property type="component" value="Segment"/>
</dbReference>
<proteinExistence type="predicted"/>
<protein>
    <submittedName>
        <fullName evidence="1">E7</fullName>
    </submittedName>
</protein>
<feature type="non-terminal residue" evidence="1">
    <location>
        <position position="1"/>
    </location>
</feature>
<evidence type="ECO:0000313" key="1">
    <source>
        <dbReference type="EMBL" id="ATQ38716.1"/>
    </source>
</evidence>
<name>A0A2D2AMN1_9PAPI</name>
<organism evidence="1">
    <name type="scientific">Gammapapillomavirus 25</name>
    <dbReference type="NCBI Taxonomy" id="1961682"/>
    <lineage>
        <taxon>Viruses</taxon>
        <taxon>Monodnaviria</taxon>
        <taxon>Shotokuvirae</taxon>
        <taxon>Cossaviricota</taxon>
        <taxon>Papovaviricetes</taxon>
        <taxon>Zurhausenvirales</taxon>
        <taxon>Papillomaviridae</taxon>
        <taxon>Firstpapillomavirinae</taxon>
        <taxon>Gammapapillomavirus</taxon>
    </lineage>
</organism>
<reference evidence="1" key="1">
    <citation type="journal article" date="2018" name="MSphere">
        <title>Metagenomic Discovery of 83 New Human Papillomavirus Types in Patients with Immunodeficiency.</title>
        <authorList>
            <person name="Pastrana D.V."/>
            <person name="Peretti A."/>
            <person name="Welch N.L."/>
            <person name="Borgogna C."/>
            <person name="Olivero C."/>
            <person name="Badolato R."/>
            <person name="Notarangelo L.D."/>
            <person name="Gariglio M."/>
            <person name="FitzGerald P.C."/>
            <person name="McIntosh C.E."/>
            <person name="Reeves J."/>
            <person name="Starrett G.J."/>
            <person name="Bliskovsky V."/>
            <person name="Velez D."/>
            <person name="Brownell I."/>
            <person name="Yarchoan R."/>
            <person name="Wyvill K.M."/>
            <person name="Uldrick T.S."/>
            <person name="Maldarelli F."/>
            <person name="Lisco A."/>
            <person name="Sereti I."/>
            <person name="Gonzalez C.M."/>
            <person name="Androphy E.J."/>
            <person name="McBride A.A."/>
            <person name="Van Doorslaer K."/>
            <person name="Garcia F."/>
            <person name="Dvoretzky I."/>
            <person name="Liu J.S."/>
            <person name="Han J."/>
            <person name="Murphy P.M."/>
            <person name="McDermott D.H."/>
            <person name="Buck C.B."/>
        </authorList>
    </citation>
    <scope>NUCLEOTIDE SEQUENCE [LARGE SCALE GENOMIC DNA]</scope>
    <source>
        <strain evidence="1">IGamma25_w35c16b</strain>
    </source>
</reference>
<dbReference type="EMBL" id="MF588791">
    <property type="protein sequence ID" value="ATQ38716.1"/>
    <property type="molecule type" value="Genomic_DNA"/>
</dbReference>